<evidence type="ECO:0000256" key="2">
    <source>
        <dbReference type="SAM" id="MobiDB-lite"/>
    </source>
</evidence>
<keyword evidence="4" id="KW-1185">Reference proteome</keyword>
<evidence type="ECO:0000256" key="1">
    <source>
        <dbReference type="ARBA" id="ARBA00023002"/>
    </source>
</evidence>
<proteinExistence type="predicted"/>
<sequence>MSGLVPWTTDPIRPERPQPLHITVDGTRVEGLQGQSIAGVLLSQDRTAWRTTTAGRPRGVFCGIGVCFDCIATVNGESDVRLCMRRAQDGDVVATQDDTIACDRGPQVLSGSAAAGRESVASGTAAGPGNEPQGDADGHGPRGATGRESAAAADDRIADRSDATRTGEADRGLHLAHPAAEPPKETS</sequence>
<dbReference type="EMBL" id="BAAAQF010000010">
    <property type="protein sequence ID" value="GAA1680261.1"/>
    <property type="molecule type" value="Genomic_DNA"/>
</dbReference>
<protein>
    <recommendedName>
        <fullName evidence="5">(2Fe-2S)-binding protein</fullName>
    </recommendedName>
</protein>
<gene>
    <name evidence="3" type="ORF">GCM10009830_29100</name>
</gene>
<dbReference type="Proteomes" id="UP001499851">
    <property type="component" value="Unassembled WGS sequence"/>
</dbReference>
<evidence type="ECO:0008006" key="5">
    <source>
        <dbReference type="Google" id="ProtNLM"/>
    </source>
</evidence>
<dbReference type="Gene3D" id="3.10.20.440">
    <property type="entry name" value="2Fe-2S iron-sulphur cluster binding domain, sarcosine oxidase, alpha subunit, N-terminal domain"/>
    <property type="match status" value="1"/>
</dbReference>
<feature type="region of interest" description="Disordered" evidence="2">
    <location>
        <begin position="110"/>
        <end position="187"/>
    </location>
</feature>
<dbReference type="InterPro" id="IPR042204">
    <property type="entry name" value="2Fe-2S-bd_N"/>
</dbReference>
<dbReference type="Pfam" id="PF13510">
    <property type="entry name" value="Fer2_4"/>
    <property type="match status" value="1"/>
</dbReference>
<organism evidence="3 4">
    <name type="scientific">Glycomyces endophyticus</name>
    <dbReference type="NCBI Taxonomy" id="480996"/>
    <lineage>
        <taxon>Bacteria</taxon>
        <taxon>Bacillati</taxon>
        <taxon>Actinomycetota</taxon>
        <taxon>Actinomycetes</taxon>
        <taxon>Glycomycetales</taxon>
        <taxon>Glycomycetaceae</taxon>
        <taxon>Glycomyces</taxon>
    </lineage>
</organism>
<dbReference type="InterPro" id="IPR036010">
    <property type="entry name" value="2Fe-2S_ferredoxin-like_sf"/>
</dbReference>
<feature type="compositionally biased region" description="Basic and acidic residues" evidence="2">
    <location>
        <begin position="153"/>
        <end position="173"/>
    </location>
</feature>
<evidence type="ECO:0000313" key="3">
    <source>
        <dbReference type="EMBL" id="GAA1680261.1"/>
    </source>
</evidence>
<comment type="caution">
    <text evidence="3">The sequence shown here is derived from an EMBL/GenBank/DDBJ whole genome shotgun (WGS) entry which is preliminary data.</text>
</comment>
<reference evidence="3 4" key="1">
    <citation type="journal article" date="2019" name="Int. J. Syst. Evol. Microbiol.">
        <title>The Global Catalogue of Microorganisms (GCM) 10K type strain sequencing project: providing services to taxonomists for standard genome sequencing and annotation.</title>
        <authorList>
            <consortium name="The Broad Institute Genomics Platform"/>
            <consortium name="The Broad Institute Genome Sequencing Center for Infectious Disease"/>
            <person name="Wu L."/>
            <person name="Ma J."/>
        </authorList>
    </citation>
    <scope>NUCLEOTIDE SEQUENCE [LARGE SCALE GENOMIC DNA]</scope>
    <source>
        <strain evidence="3 4">JCM 16001</strain>
    </source>
</reference>
<keyword evidence="1" id="KW-0560">Oxidoreductase</keyword>
<accession>A0ABN2H1B7</accession>
<name>A0ABN2H1B7_9ACTN</name>
<dbReference type="SUPFAM" id="SSF54292">
    <property type="entry name" value="2Fe-2S ferredoxin-like"/>
    <property type="match status" value="1"/>
</dbReference>
<evidence type="ECO:0000313" key="4">
    <source>
        <dbReference type="Proteomes" id="UP001499851"/>
    </source>
</evidence>
<dbReference type="RefSeq" id="WP_344487581.1">
    <property type="nucleotide sequence ID" value="NZ_BAAAQF010000010.1"/>
</dbReference>